<evidence type="ECO:0000256" key="1">
    <source>
        <dbReference type="SAM" id="MobiDB-lite"/>
    </source>
</evidence>
<feature type="region of interest" description="Disordered" evidence="1">
    <location>
        <begin position="620"/>
        <end position="646"/>
    </location>
</feature>
<feature type="region of interest" description="Disordered" evidence="1">
    <location>
        <begin position="489"/>
        <end position="509"/>
    </location>
</feature>
<feature type="compositionally biased region" description="Low complexity" evidence="1">
    <location>
        <begin position="622"/>
        <end position="641"/>
    </location>
</feature>
<dbReference type="RefSeq" id="WP_115056753.1">
    <property type="nucleotide sequence ID" value="NZ_UGJF01000001.1"/>
</dbReference>
<feature type="compositionally biased region" description="Polar residues" evidence="1">
    <location>
        <begin position="333"/>
        <end position="342"/>
    </location>
</feature>
<evidence type="ECO:0000259" key="2">
    <source>
        <dbReference type="Pfam" id="PF02120"/>
    </source>
</evidence>
<dbReference type="Proteomes" id="UP000255269">
    <property type="component" value="Unassembled WGS sequence"/>
</dbReference>
<feature type="compositionally biased region" description="Polar residues" evidence="1">
    <location>
        <begin position="237"/>
        <end position="246"/>
    </location>
</feature>
<feature type="domain" description="Flagellar hook-length control protein-like C-terminal" evidence="2">
    <location>
        <begin position="548"/>
        <end position="625"/>
    </location>
</feature>
<dbReference type="EMBL" id="UGJF01000001">
    <property type="protein sequence ID" value="STQ87680.1"/>
    <property type="molecule type" value="Genomic_DNA"/>
</dbReference>
<gene>
    <name evidence="3" type="ORF">NCTC13156_00499</name>
</gene>
<dbReference type="AlphaFoldDB" id="A0A377PYV0"/>
<accession>A0A377PYV0</accession>
<evidence type="ECO:0000313" key="4">
    <source>
        <dbReference type="Proteomes" id="UP000255269"/>
    </source>
</evidence>
<keyword evidence="3" id="KW-0966">Cell projection</keyword>
<dbReference type="Pfam" id="PF02120">
    <property type="entry name" value="Flg_hook"/>
    <property type="match status" value="1"/>
</dbReference>
<dbReference type="InterPro" id="IPR021136">
    <property type="entry name" value="Flagellar_hook_control-like_C"/>
</dbReference>
<proteinExistence type="predicted"/>
<dbReference type="InterPro" id="IPR038610">
    <property type="entry name" value="FliK-like_C_sf"/>
</dbReference>
<protein>
    <submittedName>
        <fullName evidence="3">Flagellar hook-length control protein</fullName>
    </submittedName>
</protein>
<feature type="compositionally biased region" description="Basic and acidic residues" evidence="1">
    <location>
        <begin position="500"/>
        <end position="509"/>
    </location>
</feature>
<feature type="compositionally biased region" description="Basic and acidic residues" evidence="1">
    <location>
        <begin position="270"/>
        <end position="295"/>
    </location>
</feature>
<feature type="compositionally biased region" description="Polar residues" evidence="1">
    <location>
        <begin position="354"/>
        <end position="371"/>
    </location>
</feature>
<keyword evidence="3" id="KW-0969">Cilium</keyword>
<feature type="region of interest" description="Disordered" evidence="1">
    <location>
        <begin position="237"/>
        <end position="455"/>
    </location>
</feature>
<feature type="compositionally biased region" description="Basic and acidic residues" evidence="1">
    <location>
        <begin position="421"/>
        <end position="455"/>
    </location>
</feature>
<feature type="region of interest" description="Disordered" evidence="1">
    <location>
        <begin position="41"/>
        <end position="99"/>
    </location>
</feature>
<keyword evidence="3" id="KW-0282">Flagellum</keyword>
<organism evidence="3 4">
    <name type="scientific">Helicobacter pullorum</name>
    <dbReference type="NCBI Taxonomy" id="35818"/>
    <lineage>
        <taxon>Bacteria</taxon>
        <taxon>Pseudomonadati</taxon>
        <taxon>Campylobacterota</taxon>
        <taxon>Epsilonproteobacteria</taxon>
        <taxon>Campylobacterales</taxon>
        <taxon>Helicobacteraceae</taxon>
        <taxon>Helicobacter</taxon>
    </lineage>
</organism>
<evidence type="ECO:0000313" key="3">
    <source>
        <dbReference type="EMBL" id="STQ87680.1"/>
    </source>
</evidence>
<feature type="compositionally biased region" description="Basic and acidic residues" evidence="1">
    <location>
        <begin position="303"/>
        <end position="319"/>
    </location>
</feature>
<feature type="compositionally biased region" description="Polar residues" evidence="1">
    <location>
        <begin position="254"/>
        <end position="268"/>
    </location>
</feature>
<sequence length="677" mass="77513">MIPFLDVEKINHKSAIKSDISGVQEEKSDFAEIFNLLSNQTSKKESNIKAEKKDSKDSKDSLVQEGDKKQASKKPQEKEADALLPSKENKNTFTKEEVPKKEVMVENFAAIKQNQNQTLQSLNQNNNTQKTIKTKQETIPQSPQNPKELLEFTKAQNTPKTLKDIVELSNKMQLNLQKITIVEEKAIEEKLPLKEIIPQASLVSTKKQSKVKQNKTDNIFNAILQDKDFIQQKVKKQNPQQATIQEKNNKKETITQSPTNEILANNLKTTKKDSKNTLDSKETKELNINPKEVKSENPQVEIKSVEIKSKDKKVEKQENHSIATKTPKEETKNQSTTKQASIEIQAEKIKSNKPESTNINTETKNTANSIQENKESLKESLLNPKEVETKIQSSKNNEIEPKNSKNTKPTESQTTTNPITIKEDKESKEDKSKNSSKITKQEDKYTSIKQDTKEEMMQKYSDNQIQTKEEMQKSDEQRFLDNLLKIETPQKSKQAPQITKIEEGKDHKEKNNKMHQEIYQTNIQNQSFESFNPKNTFLHFSDKLRDALQNYKPPITKISLELNPENLGNVELTITKMGDKVNIQIGSNQTALQLFMQNAQEFKIQLNNVGFNEVTMDFKDTSGNSFSQNNGGNFGNSQQQNPNQHQKRNENGLYIYKQAEESNLEISHLDLSFSYYA</sequence>
<name>A0A377PYV0_9HELI</name>
<feature type="compositionally biased region" description="Polar residues" evidence="1">
    <location>
        <begin position="404"/>
        <end position="419"/>
    </location>
</feature>
<feature type="compositionally biased region" description="Basic and acidic residues" evidence="1">
    <location>
        <begin position="42"/>
        <end position="99"/>
    </location>
</feature>
<reference evidence="3 4" key="1">
    <citation type="submission" date="2018-06" db="EMBL/GenBank/DDBJ databases">
        <authorList>
            <consortium name="Pathogen Informatics"/>
            <person name="Doyle S."/>
        </authorList>
    </citation>
    <scope>NUCLEOTIDE SEQUENCE [LARGE SCALE GENOMIC DNA]</scope>
    <source>
        <strain evidence="3 4">NCTC13156</strain>
    </source>
</reference>
<dbReference type="Gene3D" id="3.30.750.140">
    <property type="match status" value="1"/>
</dbReference>